<dbReference type="Pfam" id="PF08240">
    <property type="entry name" value="ADH_N"/>
    <property type="match status" value="1"/>
</dbReference>
<keyword evidence="6 11" id="KW-0862">Zinc</keyword>
<dbReference type="STRING" id="321614.Q0TXS3"/>
<dbReference type="SUPFAM" id="SSF51735">
    <property type="entry name" value="NAD(P)-binding Rossmann-fold domains"/>
    <property type="match status" value="1"/>
</dbReference>
<gene>
    <name evidence="14" type="ORF">SNOG_15556</name>
</gene>
<feature type="domain" description="Alcohol dehydrogenase-like C-terminal" evidence="12">
    <location>
        <begin position="200"/>
        <end position="325"/>
    </location>
</feature>
<dbReference type="EC" id="1.1.1.2" evidence="9"/>
<evidence type="ECO:0000313" key="14">
    <source>
        <dbReference type="EMBL" id="EAT76931.2"/>
    </source>
</evidence>
<dbReference type="HOGENOM" id="CLU_026673_20_2_1"/>
<dbReference type="InterPro" id="IPR011032">
    <property type="entry name" value="GroES-like_sf"/>
</dbReference>
<dbReference type="InterPro" id="IPR002328">
    <property type="entry name" value="ADH_Zn_CS"/>
</dbReference>
<dbReference type="RefSeq" id="XP_001805702.1">
    <property type="nucleotide sequence ID" value="XM_001805650.1"/>
</dbReference>
<dbReference type="AlphaFoldDB" id="Q0TXS3"/>
<dbReference type="InterPro" id="IPR013149">
    <property type="entry name" value="ADH-like_C"/>
</dbReference>
<dbReference type="PROSITE" id="PS00059">
    <property type="entry name" value="ADH_ZINC"/>
    <property type="match status" value="1"/>
</dbReference>
<organism evidence="14 15">
    <name type="scientific">Phaeosphaeria nodorum (strain SN15 / ATCC MYA-4574 / FGSC 10173)</name>
    <name type="common">Glume blotch fungus</name>
    <name type="synonym">Parastagonospora nodorum</name>
    <dbReference type="NCBI Taxonomy" id="321614"/>
    <lineage>
        <taxon>Eukaryota</taxon>
        <taxon>Fungi</taxon>
        <taxon>Dikarya</taxon>
        <taxon>Ascomycota</taxon>
        <taxon>Pezizomycotina</taxon>
        <taxon>Dothideomycetes</taxon>
        <taxon>Pleosporomycetidae</taxon>
        <taxon>Pleosporales</taxon>
        <taxon>Pleosporineae</taxon>
        <taxon>Phaeosphaeriaceae</taxon>
        <taxon>Parastagonospora</taxon>
    </lineage>
</organism>
<dbReference type="Gene3D" id="3.90.180.10">
    <property type="entry name" value="Medium-chain alcohol dehydrogenases, catalytic domain"/>
    <property type="match status" value="1"/>
</dbReference>
<dbReference type="GeneID" id="5982632"/>
<evidence type="ECO:0000259" key="12">
    <source>
        <dbReference type="Pfam" id="PF00107"/>
    </source>
</evidence>
<dbReference type="Pfam" id="PF00107">
    <property type="entry name" value="ADH_zinc_N"/>
    <property type="match status" value="1"/>
</dbReference>
<dbReference type="InterPro" id="IPR036291">
    <property type="entry name" value="NAD(P)-bd_dom_sf"/>
</dbReference>
<evidence type="ECO:0000256" key="10">
    <source>
        <dbReference type="ARBA" id="ARBA00050997"/>
    </source>
</evidence>
<dbReference type="SUPFAM" id="SSF50129">
    <property type="entry name" value="GroES-like"/>
    <property type="match status" value="1"/>
</dbReference>
<dbReference type="InParanoid" id="Q0TXS3"/>
<evidence type="ECO:0000256" key="4">
    <source>
        <dbReference type="ARBA" id="ARBA00022553"/>
    </source>
</evidence>
<proteinExistence type="inferred from homology"/>
<dbReference type="InterPro" id="IPR013154">
    <property type="entry name" value="ADH-like_N"/>
</dbReference>
<accession>Q0TXS3</accession>
<dbReference type="KEGG" id="pno:SNOG_15556"/>
<comment type="catalytic activity">
    <reaction evidence="10">
        <text>a primary alcohol + NADP(+) = an aldehyde + NADPH + H(+)</text>
        <dbReference type="Rhea" id="RHEA:15937"/>
        <dbReference type="ChEBI" id="CHEBI:15378"/>
        <dbReference type="ChEBI" id="CHEBI:15734"/>
        <dbReference type="ChEBI" id="CHEBI:17478"/>
        <dbReference type="ChEBI" id="CHEBI:57783"/>
        <dbReference type="ChEBI" id="CHEBI:58349"/>
        <dbReference type="EC" id="1.1.1.2"/>
    </reaction>
    <physiologicalReaction direction="left-to-right" evidence="10">
        <dbReference type="Rhea" id="RHEA:15938"/>
    </physiologicalReaction>
    <physiologicalReaction direction="right-to-left" evidence="10">
        <dbReference type="Rhea" id="RHEA:15939"/>
    </physiologicalReaction>
</comment>
<dbReference type="PANTHER" id="PTHR42683">
    <property type="entry name" value="ALDEHYDE REDUCTASE"/>
    <property type="match status" value="1"/>
</dbReference>
<dbReference type="FunCoup" id="Q0TXS3">
    <property type="interactions" value="494"/>
</dbReference>
<comment type="similarity">
    <text evidence="2 11">Belongs to the zinc-containing alcohol dehydrogenase family.</text>
</comment>
<evidence type="ECO:0000256" key="3">
    <source>
        <dbReference type="ARBA" id="ARBA00011738"/>
    </source>
</evidence>
<evidence type="ECO:0000256" key="1">
    <source>
        <dbReference type="ARBA" id="ARBA00001947"/>
    </source>
</evidence>
<dbReference type="eggNOG" id="KOG0023">
    <property type="taxonomic scope" value="Eukaryota"/>
</dbReference>
<evidence type="ECO:0000256" key="7">
    <source>
        <dbReference type="ARBA" id="ARBA00022857"/>
    </source>
</evidence>
<comment type="subunit">
    <text evidence="3">Homodimer.</text>
</comment>
<dbReference type="GO" id="GO:0006066">
    <property type="term" value="P:alcohol metabolic process"/>
    <property type="evidence" value="ECO:0000318"/>
    <property type="project" value="GO_Central"/>
</dbReference>
<keyword evidence="5 11" id="KW-0479">Metal-binding</keyword>
<dbReference type="GO" id="GO:0008106">
    <property type="term" value="F:alcohol dehydrogenase (NADP+) activity"/>
    <property type="evidence" value="ECO:0000318"/>
    <property type="project" value="GO_Central"/>
</dbReference>
<dbReference type="CDD" id="cd05283">
    <property type="entry name" value="CAD1"/>
    <property type="match status" value="1"/>
</dbReference>
<evidence type="ECO:0000256" key="6">
    <source>
        <dbReference type="ARBA" id="ARBA00022833"/>
    </source>
</evidence>
<dbReference type="Proteomes" id="UP000001055">
    <property type="component" value="Unassembled WGS sequence"/>
</dbReference>
<dbReference type="InterPro" id="IPR047109">
    <property type="entry name" value="CAD-like"/>
</dbReference>
<protein>
    <recommendedName>
        <fullName evidence="9">alcohol dehydrogenase (NADP(+))</fullName>
        <ecNumber evidence="9">1.1.1.2</ecNumber>
    </recommendedName>
</protein>
<dbReference type="FunFam" id="3.40.50.720:FF:000158">
    <property type="entry name" value="Zinc-binding alcohol dehydrogenase"/>
    <property type="match status" value="1"/>
</dbReference>
<keyword evidence="4" id="KW-0597">Phosphoprotein</keyword>
<comment type="cofactor">
    <cofactor evidence="1 11">
        <name>Zn(2+)</name>
        <dbReference type="ChEBI" id="CHEBI:29105"/>
    </cofactor>
</comment>
<evidence type="ECO:0000313" key="15">
    <source>
        <dbReference type="Proteomes" id="UP000001055"/>
    </source>
</evidence>
<evidence type="ECO:0000256" key="11">
    <source>
        <dbReference type="RuleBase" id="RU361277"/>
    </source>
</evidence>
<evidence type="ECO:0000256" key="2">
    <source>
        <dbReference type="ARBA" id="ARBA00008072"/>
    </source>
</evidence>
<evidence type="ECO:0000256" key="5">
    <source>
        <dbReference type="ARBA" id="ARBA00022723"/>
    </source>
</evidence>
<evidence type="ECO:0000256" key="8">
    <source>
        <dbReference type="ARBA" id="ARBA00023002"/>
    </source>
</evidence>
<dbReference type="EMBL" id="CH445363">
    <property type="protein sequence ID" value="EAT76931.2"/>
    <property type="molecule type" value="Genomic_DNA"/>
</dbReference>
<feature type="domain" description="Alcohol dehydrogenase-like N-terminal" evidence="13">
    <location>
        <begin position="43"/>
        <end position="161"/>
    </location>
</feature>
<evidence type="ECO:0000259" key="13">
    <source>
        <dbReference type="Pfam" id="PF08240"/>
    </source>
</evidence>
<keyword evidence="8" id="KW-0560">Oxidoreductase</keyword>
<dbReference type="GO" id="GO:0008270">
    <property type="term" value="F:zinc ion binding"/>
    <property type="evidence" value="ECO:0007669"/>
    <property type="project" value="InterPro"/>
</dbReference>
<dbReference type="VEuPathDB" id="FungiDB:JI435_155560"/>
<keyword evidence="7" id="KW-0521">NADP</keyword>
<dbReference type="Gene3D" id="3.40.50.720">
    <property type="entry name" value="NAD(P)-binding Rossmann-like Domain"/>
    <property type="match status" value="1"/>
</dbReference>
<reference evidence="15" key="1">
    <citation type="journal article" date="2007" name="Plant Cell">
        <title>Dothideomycete-plant interactions illuminated by genome sequencing and EST analysis of the wheat pathogen Stagonospora nodorum.</title>
        <authorList>
            <person name="Hane J.K."/>
            <person name="Lowe R.G."/>
            <person name="Solomon P.S."/>
            <person name="Tan K.C."/>
            <person name="Schoch C.L."/>
            <person name="Spatafora J.W."/>
            <person name="Crous P.W."/>
            <person name="Kodira C."/>
            <person name="Birren B.W."/>
            <person name="Galagan J.E."/>
            <person name="Torriani S.F."/>
            <person name="McDonald B.A."/>
            <person name="Oliver R.P."/>
        </authorList>
    </citation>
    <scope>NUCLEOTIDE SEQUENCE [LARGE SCALE GENOMIC DNA]</scope>
    <source>
        <strain evidence="15">SN15 / ATCC MYA-4574 / FGSC 10173</strain>
    </source>
</reference>
<evidence type="ECO:0000256" key="9">
    <source>
        <dbReference type="ARBA" id="ARBA00024074"/>
    </source>
</evidence>
<name>Q0TXS3_PHANO</name>
<sequence length="373" mass="40841">MGYPDTTDAFAVTDIKNWSTFTRKEVSRSMHRSLQLPLKKFEEHDVDIAIDACGVCASDVHTITGGWGEDIPLPLCVGHEVIGKVIKVGSKVTKVKVGDRAGVGAQIGADLTCDNCKADQENYCPNQVDTYGAKYPDGTVSQGGYSSHIRAHEYFTFKIPDSLDTALAAPMLCAGLTTYSPLKRLGAGPGKKVAIVGLGGLGHFGVLWSVAMGAETYVISHSPSKKEDALKMGAKDFLVTSEKGWNEKYKYKFDFIINTADATDKFDLTEYFSTLKINGTFHMVGFPDNPLPGFNAQIFASNGNYMGASHIGNRPEMEEMLELASKQNIKSWVQTIKLSEAGCKEAVERVYKNDNVRYRLTLVDFDDVFGKRA</sequence>